<dbReference type="GO" id="GO:0005525">
    <property type="term" value="F:GTP binding"/>
    <property type="evidence" value="ECO:0007669"/>
    <property type="project" value="UniProtKB-UniRule"/>
</dbReference>
<evidence type="ECO:0000259" key="11">
    <source>
        <dbReference type="PROSITE" id="PS51706"/>
    </source>
</evidence>
<keyword evidence="4" id="KW-0479">Metal-binding</keyword>
<protein>
    <recommendedName>
        <fullName evidence="10">Probable GTP-binding protein EngB</fullName>
    </recommendedName>
</protein>
<dbReference type="InterPro" id="IPR027417">
    <property type="entry name" value="P-loop_NTPase"/>
</dbReference>
<keyword evidence="8 10" id="KW-0717">Septation</keyword>
<comment type="cofactor">
    <cofactor evidence="1">
        <name>Mg(2+)</name>
        <dbReference type="ChEBI" id="CHEBI:18420"/>
    </cofactor>
</comment>
<dbReference type="NCBIfam" id="TIGR03598">
    <property type="entry name" value="GTPase_YsxC"/>
    <property type="match status" value="1"/>
</dbReference>
<reference evidence="12 13" key="1">
    <citation type="submission" date="2018-07" db="EMBL/GenBank/DDBJ databases">
        <title>Genomic Encyclopedia of Type Strains, Phase III (KMG-III): the genomes of soil and plant-associated and newly described type strains.</title>
        <authorList>
            <person name="Whitman W."/>
        </authorList>
    </citation>
    <scope>NUCLEOTIDE SEQUENCE [LARGE SCALE GENOMIC DNA]</scope>
    <source>
        <strain evidence="12 13">CECT 8525</strain>
    </source>
</reference>
<keyword evidence="6" id="KW-0460">Magnesium</keyword>
<dbReference type="InterPro" id="IPR030393">
    <property type="entry name" value="G_ENGB_dom"/>
</dbReference>
<keyword evidence="7 10" id="KW-0342">GTP-binding</keyword>
<dbReference type="OrthoDB" id="9804921at2"/>
<keyword evidence="3 10" id="KW-0132">Cell division</keyword>
<feature type="domain" description="EngB-type G" evidence="11">
    <location>
        <begin position="43"/>
        <end position="216"/>
    </location>
</feature>
<keyword evidence="13" id="KW-1185">Reference proteome</keyword>
<evidence type="ECO:0000256" key="5">
    <source>
        <dbReference type="ARBA" id="ARBA00022741"/>
    </source>
</evidence>
<dbReference type="RefSeq" id="WP_114349892.1">
    <property type="nucleotide sequence ID" value="NZ_QPJL01000014.1"/>
</dbReference>
<evidence type="ECO:0000313" key="13">
    <source>
        <dbReference type="Proteomes" id="UP000253345"/>
    </source>
</evidence>
<evidence type="ECO:0000256" key="3">
    <source>
        <dbReference type="ARBA" id="ARBA00022618"/>
    </source>
</evidence>
<evidence type="ECO:0000256" key="2">
    <source>
        <dbReference type="ARBA" id="ARBA00009638"/>
    </source>
</evidence>
<dbReference type="InterPro" id="IPR006073">
    <property type="entry name" value="GTP-bd"/>
</dbReference>
<dbReference type="EMBL" id="QPJL01000014">
    <property type="protein sequence ID" value="RCW81764.1"/>
    <property type="molecule type" value="Genomic_DNA"/>
</dbReference>
<evidence type="ECO:0000256" key="9">
    <source>
        <dbReference type="ARBA" id="ARBA00023306"/>
    </source>
</evidence>
<name>A0A368YUA7_9RHOB</name>
<keyword evidence="5 10" id="KW-0547">Nucleotide-binding</keyword>
<comment type="function">
    <text evidence="10">Necessary for normal cell division and for the maintenance of normal septation.</text>
</comment>
<dbReference type="GO" id="GO:0005829">
    <property type="term" value="C:cytosol"/>
    <property type="evidence" value="ECO:0007669"/>
    <property type="project" value="TreeGrafter"/>
</dbReference>
<dbReference type="SUPFAM" id="SSF52540">
    <property type="entry name" value="P-loop containing nucleoside triphosphate hydrolases"/>
    <property type="match status" value="1"/>
</dbReference>
<dbReference type="GO" id="GO:0046872">
    <property type="term" value="F:metal ion binding"/>
    <property type="evidence" value="ECO:0007669"/>
    <property type="project" value="UniProtKB-KW"/>
</dbReference>
<evidence type="ECO:0000313" key="12">
    <source>
        <dbReference type="EMBL" id="RCW81764.1"/>
    </source>
</evidence>
<dbReference type="GO" id="GO:0000917">
    <property type="term" value="P:division septum assembly"/>
    <property type="evidence" value="ECO:0007669"/>
    <property type="project" value="UniProtKB-KW"/>
</dbReference>
<proteinExistence type="inferred from homology"/>
<dbReference type="Gene3D" id="3.40.50.300">
    <property type="entry name" value="P-loop containing nucleotide triphosphate hydrolases"/>
    <property type="match status" value="1"/>
</dbReference>
<dbReference type="PANTHER" id="PTHR11649:SF13">
    <property type="entry name" value="ENGB-TYPE G DOMAIN-CONTAINING PROTEIN"/>
    <property type="match status" value="1"/>
</dbReference>
<dbReference type="PROSITE" id="PS51706">
    <property type="entry name" value="G_ENGB"/>
    <property type="match status" value="1"/>
</dbReference>
<comment type="similarity">
    <text evidence="2 10">Belongs to the TRAFAC class TrmE-Era-EngA-EngB-Septin-like GTPase superfamily. EngB GTPase family.</text>
</comment>
<organism evidence="12 13">
    <name type="scientific">Paracoccus lutimaris</name>
    <dbReference type="NCBI Taxonomy" id="1490030"/>
    <lineage>
        <taxon>Bacteria</taxon>
        <taxon>Pseudomonadati</taxon>
        <taxon>Pseudomonadota</taxon>
        <taxon>Alphaproteobacteria</taxon>
        <taxon>Rhodobacterales</taxon>
        <taxon>Paracoccaceae</taxon>
        <taxon>Paracoccus</taxon>
    </lineage>
</organism>
<sequence>MKVAFPVAPEPEPEVAEAARQLFAGPVDFVKGVVAMDGLPPADRPEVCFAGRSNVGKSSLINAITGRKSLARASNTPGRTQEINYFTLGEQAYLVDLPGYGFAKAPVAVVAKWQALLKNYLSGRPTLRRAFALIDSRHGVKDVDHEIMRLLDRAAVPFQVVLTKGDKIGSQAMEATVAQVQEALQKHPAAYPELVITSSDKGQGIATLRAIIAGLD</sequence>
<gene>
    <name evidence="10" type="primary">engB</name>
    <name evidence="12" type="ORF">DFP89_11489</name>
</gene>
<evidence type="ECO:0000256" key="10">
    <source>
        <dbReference type="HAMAP-Rule" id="MF_00321"/>
    </source>
</evidence>
<dbReference type="PANTHER" id="PTHR11649">
    <property type="entry name" value="MSS1/TRME-RELATED GTP-BINDING PROTEIN"/>
    <property type="match status" value="1"/>
</dbReference>
<evidence type="ECO:0000256" key="8">
    <source>
        <dbReference type="ARBA" id="ARBA00023210"/>
    </source>
</evidence>
<dbReference type="HAMAP" id="MF_00321">
    <property type="entry name" value="GTPase_EngB"/>
    <property type="match status" value="1"/>
</dbReference>
<dbReference type="CDD" id="cd01876">
    <property type="entry name" value="YihA_EngB"/>
    <property type="match status" value="1"/>
</dbReference>
<evidence type="ECO:0000256" key="6">
    <source>
        <dbReference type="ARBA" id="ARBA00022842"/>
    </source>
</evidence>
<accession>A0A368YUA7</accession>
<evidence type="ECO:0000256" key="1">
    <source>
        <dbReference type="ARBA" id="ARBA00001946"/>
    </source>
</evidence>
<dbReference type="Pfam" id="PF01926">
    <property type="entry name" value="MMR_HSR1"/>
    <property type="match status" value="1"/>
</dbReference>
<evidence type="ECO:0000256" key="7">
    <source>
        <dbReference type="ARBA" id="ARBA00023134"/>
    </source>
</evidence>
<dbReference type="Proteomes" id="UP000253345">
    <property type="component" value="Unassembled WGS sequence"/>
</dbReference>
<comment type="caution">
    <text evidence="12">The sequence shown here is derived from an EMBL/GenBank/DDBJ whole genome shotgun (WGS) entry which is preliminary data.</text>
</comment>
<evidence type="ECO:0000256" key="4">
    <source>
        <dbReference type="ARBA" id="ARBA00022723"/>
    </source>
</evidence>
<dbReference type="InterPro" id="IPR019987">
    <property type="entry name" value="GTP-bd_ribosome_bio_YsxC"/>
</dbReference>
<dbReference type="AlphaFoldDB" id="A0A368YUA7"/>
<keyword evidence="9 10" id="KW-0131">Cell cycle</keyword>